<feature type="transmembrane region" description="Helical" evidence="1">
    <location>
        <begin position="211"/>
        <end position="229"/>
    </location>
</feature>
<dbReference type="Proteomes" id="UP000290921">
    <property type="component" value="Unassembled WGS sequence"/>
</dbReference>
<dbReference type="RefSeq" id="WP_129030759.1">
    <property type="nucleotide sequence ID" value="NZ_QMAP01000011.1"/>
</dbReference>
<protein>
    <submittedName>
        <fullName evidence="2">Uncharacterized protein</fullName>
    </submittedName>
</protein>
<gene>
    <name evidence="2" type="ORF">DP130_11355</name>
</gene>
<organism evidence="2 3">
    <name type="scientific">Clostridium tetani</name>
    <dbReference type="NCBI Taxonomy" id="1513"/>
    <lineage>
        <taxon>Bacteria</taxon>
        <taxon>Bacillati</taxon>
        <taxon>Bacillota</taxon>
        <taxon>Clostridia</taxon>
        <taxon>Eubacteriales</taxon>
        <taxon>Clostridiaceae</taxon>
        <taxon>Clostridium</taxon>
    </lineage>
</organism>
<reference evidence="2 3" key="1">
    <citation type="submission" date="2018-06" db="EMBL/GenBank/DDBJ databases">
        <title>Genome conservation of Clostridium tetani.</title>
        <authorList>
            <person name="Bruggemann H."/>
            <person name="Popoff M.R."/>
        </authorList>
    </citation>
    <scope>NUCLEOTIDE SEQUENCE [LARGE SCALE GENOMIC DNA]</scope>
    <source>
        <strain evidence="2 3">2017.061</strain>
    </source>
</reference>
<feature type="transmembrane region" description="Helical" evidence="1">
    <location>
        <begin position="82"/>
        <end position="103"/>
    </location>
</feature>
<name>A0A4Q0VAT2_CLOTA</name>
<dbReference type="AlphaFoldDB" id="A0A4Q0VAT2"/>
<keyword evidence="1" id="KW-1133">Transmembrane helix</keyword>
<feature type="transmembrane region" description="Helical" evidence="1">
    <location>
        <begin position="115"/>
        <end position="137"/>
    </location>
</feature>
<evidence type="ECO:0000313" key="3">
    <source>
        <dbReference type="Proteomes" id="UP000290921"/>
    </source>
</evidence>
<proteinExistence type="predicted"/>
<sequence>MKKNLKNIYIDDGFIMLTYIFMNILALLAYLFMVPFRVEGINFEIYKNTYMYFYIFQLIVFSFSIVHFKVEKNISFENLLGNIIKTIILVISNIPLILIIFISGNVESLNFTYPLILQTIYGLAIISFKHLLSIIAITEKYSSFIVNFSVTFINIFSFAFLYIYYKYAQIVITTIYDKDIPKIFFINPLMSISGFINMEITDYTQMGITPIIWGICFWTICVLINLVVIKKIGGHSIGMENN</sequence>
<evidence type="ECO:0000313" key="2">
    <source>
        <dbReference type="EMBL" id="RXI46153.1"/>
    </source>
</evidence>
<dbReference type="EMBL" id="QMAP01000011">
    <property type="protein sequence ID" value="RXI46153.1"/>
    <property type="molecule type" value="Genomic_DNA"/>
</dbReference>
<accession>A0A4Q0VAT2</accession>
<comment type="caution">
    <text evidence="2">The sequence shown here is derived from an EMBL/GenBank/DDBJ whole genome shotgun (WGS) entry which is preliminary data.</text>
</comment>
<keyword evidence="1" id="KW-0812">Transmembrane</keyword>
<feature type="transmembrane region" description="Helical" evidence="1">
    <location>
        <begin position="12"/>
        <end position="32"/>
    </location>
</feature>
<feature type="transmembrane region" description="Helical" evidence="1">
    <location>
        <begin position="144"/>
        <end position="165"/>
    </location>
</feature>
<keyword evidence="1" id="KW-0472">Membrane</keyword>
<evidence type="ECO:0000256" key="1">
    <source>
        <dbReference type="SAM" id="Phobius"/>
    </source>
</evidence>
<feature type="transmembrane region" description="Helical" evidence="1">
    <location>
        <begin position="52"/>
        <end position="70"/>
    </location>
</feature>